<dbReference type="PANTHER" id="PTHR40661:SF3">
    <property type="entry name" value="FELS-1 PROPHAGE TRANSCRIPTIONAL REGULATOR"/>
    <property type="match status" value="1"/>
</dbReference>
<evidence type="ECO:0000259" key="4">
    <source>
        <dbReference type="Pfam" id="PF00717"/>
    </source>
</evidence>
<dbReference type="EMBL" id="CP007775">
    <property type="protein sequence ID" value="AJD01357.1"/>
    <property type="molecule type" value="Genomic_DNA"/>
</dbReference>
<dbReference type="SUPFAM" id="SSF51306">
    <property type="entry name" value="LexA/Signal peptidase"/>
    <property type="match status" value="1"/>
</dbReference>
<accession>A0A0A8HU72</accession>
<dbReference type="HOGENOM" id="CLU_066192_1_2_7"/>
<dbReference type="Pfam" id="PF00717">
    <property type="entry name" value="Peptidase_S24"/>
    <property type="match status" value="1"/>
</dbReference>
<dbReference type="KEGG" id="cln:UPTC3659_0488"/>
<gene>
    <name evidence="5" type="ORF">UPTC3659_0488</name>
</gene>
<evidence type="ECO:0000313" key="6">
    <source>
        <dbReference type="Proteomes" id="UP000031130"/>
    </source>
</evidence>
<dbReference type="GO" id="GO:0003677">
    <property type="term" value="F:DNA binding"/>
    <property type="evidence" value="ECO:0007669"/>
    <property type="project" value="UniProtKB-KW"/>
</dbReference>
<dbReference type="Proteomes" id="UP000031130">
    <property type="component" value="Chromosome"/>
</dbReference>
<dbReference type="AlphaFoldDB" id="A0A0A8HU72"/>
<name>A0A0A8HU72_CAMLA</name>
<dbReference type="InterPro" id="IPR015927">
    <property type="entry name" value="Peptidase_S24_S26A/B/C"/>
</dbReference>
<feature type="domain" description="Peptidase S24/S26A/S26B/S26C" evidence="4">
    <location>
        <begin position="124"/>
        <end position="204"/>
    </location>
</feature>
<keyword evidence="2" id="KW-0238">DNA-binding</keyword>
<dbReference type="CDD" id="cd06529">
    <property type="entry name" value="S24_LexA-like"/>
    <property type="match status" value="1"/>
</dbReference>
<dbReference type="InterPro" id="IPR039418">
    <property type="entry name" value="LexA-like"/>
</dbReference>
<dbReference type="RefSeq" id="WP_039625531.1">
    <property type="nucleotide sequence ID" value="NZ_CP007775.1"/>
</dbReference>
<dbReference type="OrthoDB" id="5354894at2"/>
<dbReference type="InterPro" id="IPR036286">
    <property type="entry name" value="LexA/Signal_pep-like_sf"/>
</dbReference>
<reference evidence="5 6" key="1">
    <citation type="journal article" date="2014" name="Genome Biol. Evol.">
        <title>Comparative Genomics of the Campylobacter lari Group.</title>
        <authorList>
            <person name="Miller W.G."/>
            <person name="Yee E."/>
            <person name="Chapman M.H."/>
            <person name="Smith T.P."/>
            <person name="Bono J.L."/>
            <person name="Huynh S."/>
            <person name="Parker C.T."/>
            <person name="Vandamme P."/>
            <person name="Luong K."/>
            <person name="Korlach J."/>
        </authorList>
    </citation>
    <scope>NUCLEOTIDE SEQUENCE [LARGE SCALE GENOMIC DNA]</scope>
    <source>
        <strain evidence="6">RM3659</strain>
    </source>
</reference>
<evidence type="ECO:0000256" key="2">
    <source>
        <dbReference type="ARBA" id="ARBA00023125"/>
    </source>
</evidence>
<dbReference type="PANTHER" id="PTHR40661">
    <property type="match status" value="1"/>
</dbReference>
<dbReference type="Gene3D" id="2.10.109.10">
    <property type="entry name" value="Umud Fragment, subunit A"/>
    <property type="match status" value="1"/>
</dbReference>
<keyword evidence="1" id="KW-0805">Transcription regulation</keyword>
<evidence type="ECO:0000256" key="3">
    <source>
        <dbReference type="ARBA" id="ARBA00023163"/>
    </source>
</evidence>
<protein>
    <submittedName>
        <fullName evidence="5">Peptidase S24 LexA-like protein</fullName>
    </submittedName>
</protein>
<organism evidence="5 6">
    <name type="scientific">Campylobacter lari NCTC 11845</name>
    <dbReference type="NCBI Taxonomy" id="1388749"/>
    <lineage>
        <taxon>Bacteria</taxon>
        <taxon>Pseudomonadati</taxon>
        <taxon>Campylobacterota</taxon>
        <taxon>Epsilonproteobacteria</taxon>
        <taxon>Campylobacterales</taxon>
        <taxon>Campylobacteraceae</taxon>
        <taxon>Campylobacter</taxon>
    </lineage>
</organism>
<evidence type="ECO:0000313" key="5">
    <source>
        <dbReference type="EMBL" id="AJD01357.1"/>
    </source>
</evidence>
<evidence type="ECO:0000256" key="1">
    <source>
        <dbReference type="ARBA" id="ARBA00023015"/>
    </source>
</evidence>
<keyword evidence="3" id="KW-0804">Transcription</keyword>
<proteinExistence type="predicted"/>
<sequence>MENFKSLVEEMKLYFNVTSLEMVAEKLGLKKSTAIGWRQRKRISSHAILKFNQLKYKQNNYIKLVDKNLQQTEKTNNKDTILIPFYKNYYLSSDFTNNNNIIKQNIPFNKNELNNMFNLQEFLKIGIIAMIGNSMEPTIKEGEMVIFQKDDSSIEGGIYIVEYQKEILIKRLKKRPLCLISDNKEYPIIDIKKSKELKIIGRIIGAYKIDYKKL</sequence>